<feature type="region of interest" description="Disordered" evidence="1">
    <location>
        <begin position="1"/>
        <end position="47"/>
    </location>
</feature>
<dbReference type="EMBL" id="CP036298">
    <property type="protein sequence ID" value="QDV23537.1"/>
    <property type="molecule type" value="Genomic_DNA"/>
</dbReference>
<dbReference type="RefSeq" id="WP_145076536.1">
    <property type="nucleotide sequence ID" value="NZ_CP036298.1"/>
</dbReference>
<protein>
    <submittedName>
        <fullName evidence="2">Uncharacterized protein</fullName>
    </submittedName>
</protein>
<feature type="region of interest" description="Disordered" evidence="1">
    <location>
        <begin position="81"/>
        <end position="103"/>
    </location>
</feature>
<feature type="compositionally biased region" description="Polar residues" evidence="1">
    <location>
        <begin position="88"/>
        <end position="103"/>
    </location>
</feature>
<evidence type="ECO:0000313" key="2">
    <source>
        <dbReference type="EMBL" id="QDV23537.1"/>
    </source>
</evidence>
<feature type="compositionally biased region" description="Basic residues" evidence="1">
    <location>
        <begin position="1"/>
        <end position="11"/>
    </location>
</feature>
<dbReference type="AlphaFoldDB" id="A0A518G4K7"/>
<keyword evidence="3" id="KW-1185">Reference proteome</keyword>
<organism evidence="2 3">
    <name type="scientific">Aureliella helgolandensis</name>
    <dbReference type="NCBI Taxonomy" id="2527968"/>
    <lineage>
        <taxon>Bacteria</taxon>
        <taxon>Pseudomonadati</taxon>
        <taxon>Planctomycetota</taxon>
        <taxon>Planctomycetia</taxon>
        <taxon>Pirellulales</taxon>
        <taxon>Pirellulaceae</taxon>
        <taxon>Aureliella</taxon>
    </lineage>
</organism>
<dbReference type="Proteomes" id="UP000318017">
    <property type="component" value="Chromosome"/>
</dbReference>
<gene>
    <name evidence="2" type="ORF">Q31a_18380</name>
</gene>
<proteinExistence type="predicted"/>
<accession>A0A518G4K7</accession>
<name>A0A518G4K7_9BACT</name>
<evidence type="ECO:0000313" key="3">
    <source>
        <dbReference type="Proteomes" id="UP000318017"/>
    </source>
</evidence>
<reference evidence="2 3" key="1">
    <citation type="submission" date="2019-02" db="EMBL/GenBank/DDBJ databases">
        <title>Deep-cultivation of Planctomycetes and their phenomic and genomic characterization uncovers novel biology.</title>
        <authorList>
            <person name="Wiegand S."/>
            <person name="Jogler M."/>
            <person name="Boedeker C."/>
            <person name="Pinto D."/>
            <person name="Vollmers J."/>
            <person name="Rivas-Marin E."/>
            <person name="Kohn T."/>
            <person name="Peeters S.H."/>
            <person name="Heuer A."/>
            <person name="Rast P."/>
            <person name="Oberbeckmann S."/>
            <person name="Bunk B."/>
            <person name="Jeske O."/>
            <person name="Meyerdierks A."/>
            <person name="Storesund J.E."/>
            <person name="Kallscheuer N."/>
            <person name="Luecker S."/>
            <person name="Lage O.M."/>
            <person name="Pohl T."/>
            <person name="Merkel B.J."/>
            <person name="Hornburger P."/>
            <person name="Mueller R.-W."/>
            <person name="Bruemmer F."/>
            <person name="Labrenz M."/>
            <person name="Spormann A.M."/>
            <person name="Op den Camp H."/>
            <person name="Overmann J."/>
            <person name="Amann R."/>
            <person name="Jetten M.S.M."/>
            <person name="Mascher T."/>
            <person name="Medema M.H."/>
            <person name="Devos D.P."/>
            <person name="Kaster A.-K."/>
            <person name="Ovreas L."/>
            <person name="Rohde M."/>
            <person name="Galperin M.Y."/>
            <person name="Jogler C."/>
        </authorList>
    </citation>
    <scope>NUCLEOTIDE SEQUENCE [LARGE SCALE GENOMIC DNA]</scope>
    <source>
        <strain evidence="2 3">Q31a</strain>
    </source>
</reference>
<dbReference type="KEGG" id="ahel:Q31a_18380"/>
<sequence length="103" mass="11084">MPAPRQKRTRKSSLQAEAEDVRPSGEIARESLAGQGRGARREIGLTEAGRPAGQTLALIATRRVSKDRWLRLQFDSVATPTAKPKPLLTQQAGDGVLQSQPAA</sequence>
<feature type="compositionally biased region" description="Basic and acidic residues" evidence="1">
    <location>
        <begin position="19"/>
        <end position="29"/>
    </location>
</feature>
<evidence type="ECO:0000256" key="1">
    <source>
        <dbReference type="SAM" id="MobiDB-lite"/>
    </source>
</evidence>